<organism evidence="1 2">
    <name type="scientific">Blastomyces silverae</name>
    <dbReference type="NCBI Taxonomy" id="2060906"/>
    <lineage>
        <taxon>Eukaryota</taxon>
        <taxon>Fungi</taxon>
        <taxon>Dikarya</taxon>
        <taxon>Ascomycota</taxon>
        <taxon>Pezizomycotina</taxon>
        <taxon>Eurotiomycetes</taxon>
        <taxon>Eurotiomycetidae</taxon>
        <taxon>Onygenales</taxon>
        <taxon>Ajellomycetaceae</taxon>
        <taxon>Blastomyces</taxon>
    </lineage>
</organism>
<sequence length="106" mass="11611">MENAWNIKFPSIPVLATAVINYIKNVADAPAQTRKPLAALVQARGLLSMLVDLIREVDDQDWLHTIQSLSAPNSSLSTFKDLLEQVARKLGQATSSSNLAIVLDRL</sequence>
<dbReference type="STRING" id="2060906.A0A0H1BGY9"/>
<dbReference type="Proteomes" id="UP000053573">
    <property type="component" value="Unassembled WGS sequence"/>
</dbReference>
<protein>
    <submittedName>
        <fullName evidence="1">Uncharacterized protein</fullName>
    </submittedName>
</protein>
<keyword evidence="2" id="KW-1185">Reference proteome</keyword>
<dbReference type="OrthoDB" id="7464126at2759"/>
<proteinExistence type="predicted"/>
<gene>
    <name evidence="1" type="ORF">EMPG_14272</name>
</gene>
<evidence type="ECO:0000313" key="1">
    <source>
        <dbReference type="EMBL" id="KLJ10363.1"/>
    </source>
</evidence>
<dbReference type="AlphaFoldDB" id="A0A0H1BGY9"/>
<comment type="caution">
    <text evidence="1">The sequence shown here is derived from an EMBL/GenBank/DDBJ whole genome shotgun (WGS) entry which is preliminary data.</text>
</comment>
<accession>A0A0H1BGY9</accession>
<dbReference type="EMBL" id="LDEV01002071">
    <property type="protein sequence ID" value="KLJ10363.1"/>
    <property type="molecule type" value="Genomic_DNA"/>
</dbReference>
<evidence type="ECO:0000313" key="2">
    <source>
        <dbReference type="Proteomes" id="UP000053573"/>
    </source>
</evidence>
<reference evidence="2" key="1">
    <citation type="journal article" date="2015" name="PLoS Genet.">
        <title>The dynamic genome and transcriptome of the human fungal pathogen Blastomyces and close relative Emmonsia.</title>
        <authorList>
            <person name="Munoz J.F."/>
            <person name="Gauthier G.M."/>
            <person name="Desjardins C.A."/>
            <person name="Gallo J.E."/>
            <person name="Holder J."/>
            <person name="Sullivan T.D."/>
            <person name="Marty A.J."/>
            <person name="Carmen J.C."/>
            <person name="Chen Z."/>
            <person name="Ding L."/>
            <person name="Gujja S."/>
            <person name="Magrini V."/>
            <person name="Misas E."/>
            <person name="Mitreva M."/>
            <person name="Priest M."/>
            <person name="Saif S."/>
            <person name="Whiston E.A."/>
            <person name="Young S."/>
            <person name="Zeng Q."/>
            <person name="Goldman W.E."/>
            <person name="Mardis E.R."/>
            <person name="Taylor J.W."/>
            <person name="McEwen J.G."/>
            <person name="Clay O.K."/>
            <person name="Klein B.S."/>
            <person name="Cuomo C.A."/>
        </authorList>
    </citation>
    <scope>NUCLEOTIDE SEQUENCE [LARGE SCALE GENOMIC DNA]</scope>
    <source>
        <strain evidence="2">UAMH 139</strain>
    </source>
</reference>
<name>A0A0H1BGY9_9EURO</name>